<dbReference type="SUPFAM" id="SSF47895">
    <property type="entry name" value="Transducin (alpha subunit), insertion domain"/>
    <property type="match status" value="1"/>
</dbReference>
<dbReference type="STRING" id="29655.A0A0K9P6E6"/>
<dbReference type="Gene3D" id="1.10.400.10">
    <property type="entry name" value="GI Alpha 1, domain 2-like"/>
    <property type="match status" value="1"/>
</dbReference>
<dbReference type="GO" id="GO:0031683">
    <property type="term" value="F:G-protein beta/gamma-subunit complex binding"/>
    <property type="evidence" value="ECO:0000318"/>
    <property type="project" value="GO_Central"/>
</dbReference>
<organism evidence="7 8">
    <name type="scientific">Zostera marina</name>
    <name type="common">Eelgrass</name>
    <dbReference type="NCBI Taxonomy" id="29655"/>
    <lineage>
        <taxon>Eukaryota</taxon>
        <taxon>Viridiplantae</taxon>
        <taxon>Streptophyta</taxon>
        <taxon>Embryophyta</taxon>
        <taxon>Tracheophyta</taxon>
        <taxon>Spermatophyta</taxon>
        <taxon>Magnoliopsida</taxon>
        <taxon>Liliopsida</taxon>
        <taxon>Zosteraceae</taxon>
        <taxon>Zostera</taxon>
    </lineage>
</organism>
<evidence type="ECO:0000256" key="1">
    <source>
        <dbReference type="ARBA" id="ARBA00022741"/>
    </source>
</evidence>
<evidence type="ECO:0000256" key="2">
    <source>
        <dbReference type="ARBA" id="ARBA00023134"/>
    </source>
</evidence>
<reference evidence="8" key="1">
    <citation type="journal article" date="2016" name="Nature">
        <title>The genome of the seagrass Zostera marina reveals angiosperm adaptation to the sea.</title>
        <authorList>
            <person name="Olsen J.L."/>
            <person name="Rouze P."/>
            <person name="Verhelst B."/>
            <person name="Lin Y.-C."/>
            <person name="Bayer T."/>
            <person name="Collen J."/>
            <person name="Dattolo E."/>
            <person name="De Paoli E."/>
            <person name="Dittami S."/>
            <person name="Maumus F."/>
            <person name="Michel G."/>
            <person name="Kersting A."/>
            <person name="Lauritano C."/>
            <person name="Lohaus R."/>
            <person name="Toepel M."/>
            <person name="Tonon T."/>
            <person name="Vanneste K."/>
            <person name="Amirebrahimi M."/>
            <person name="Brakel J."/>
            <person name="Bostroem C."/>
            <person name="Chovatia M."/>
            <person name="Grimwood J."/>
            <person name="Jenkins J.W."/>
            <person name="Jueterbock A."/>
            <person name="Mraz A."/>
            <person name="Stam W.T."/>
            <person name="Tice H."/>
            <person name="Bornberg-Bauer E."/>
            <person name="Green P.J."/>
            <person name="Pearson G.A."/>
            <person name="Procaccini G."/>
            <person name="Duarte C.M."/>
            <person name="Schmutz J."/>
            <person name="Reusch T.B.H."/>
            <person name="Van de Peer Y."/>
        </authorList>
    </citation>
    <scope>NUCLEOTIDE SEQUENCE [LARGE SCALE GENOMIC DNA]</scope>
    <source>
        <strain evidence="8">cv. Finnish</strain>
    </source>
</reference>
<feature type="compositionally biased region" description="Acidic residues" evidence="6">
    <location>
        <begin position="184"/>
        <end position="194"/>
    </location>
</feature>
<dbReference type="InterPro" id="IPR001019">
    <property type="entry name" value="Gprotein_alpha_su"/>
</dbReference>
<dbReference type="GO" id="GO:0005737">
    <property type="term" value="C:cytoplasm"/>
    <property type="evidence" value="ECO:0000318"/>
    <property type="project" value="GO_Central"/>
</dbReference>
<dbReference type="GO" id="GO:0046872">
    <property type="term" value="F:metal ion binding"/>
    <property type="evidence" value="ECO:0007669"/>
    <property type="project" value="UniProtKB-KW"/>
</dbReference>
<dbReference type="GO" id="GO:0005525">
    <property type="term" value="F:GTP binding"/>
    <property type="evidence" value="ECO:0007669"/>
    <property type="project" value="UniProtKB-KW"/>
</dbReference>
<proteinExistence type="predicted"/>
<dbReference type="GO" id="GO:0003924">
    <property type="term" value="F:GTPase activity"/>
    <property type="evidence" value="ECO:0000318"/>
    <property type="project" value="GO_Central"/>
</dbReference>
<sequence>MPLGFPQMAATVAEAEEYSFALEYVGPPLTYPVPQAIPIQIDRIPVASVLHDATHSVSDRDGVPFVDPIESPVVRQHRKMPLFEMGVIGCEGDGVSSSGRLDESPEFKESLDFSGDTIPPPERVSTESVLSSEFGYRSGPDEDLEGGGVAVVLEEGLVGGGDDVVGGEGNTANIRGEAVVNFQESEEEEEEDGGVEGTTPGTEDFGHWGRDECHRSSRNVKKGACYRCYKGNRFTAKEVCIVCDAKYCRLCVFRAMGSMPEGRKCASCIGYPIHEEKREMLGKCSRMLKKLLSPLEIEQIMKAEKYCEVNQLQSECVCVNGNPLSPEEMVLLQSCGSPPRKLKPGHFWYDKVSGYWGKEGYKPDKIISPNLKIGGCLLENASNGNTGIFINGREITKVESKMLQLAGVQIAGNPHFWVNADGTYQEEGHKIIKGNLWDKSRMKLVCTVLSLPYPSKATNHSRVENNTNGAPPDYLEQRSLQKLLLIGCPKAGTSTIFKQAKFLYNSNPFSDEEREKIKVTIHSSIYRYLGILLEGRERFEEECLALKIAESDNETHHIDGEPTLYSLSPKLKDFSDFLLKVRESGNLDAIFPAATREYAPLVEELWNDASIQATYSRKSELQSLPDVTSYFLGRAVDVSRPEYEPSNTDILYADGIASSSGLLAYTDFLLPNSHHSSASIDNDSQLEIVPRYQLIRVQTESLGVNRKCLEMFEDARMVIFCISLSDYSEFTEKPDGLLTNNMLASKRHFESIVTHPSFEPMEFLLILNKYDLLEQKLKQTPLTTCDWFADFNPIVTRHNSHLQFNNRSQSRTGSGLNSTPAQQAFYYIAVKFKRLFNELTGGRKLYVVMGNALDVDTVDNALRYSKEIMNWEDERVALGASEPSFYSTEPYTYSD</sequence>
<dbReference type="PANTHER" id="PTHR36486:SF4">
    <property type="entry name" value="PH DOMAIN-CONTAINING PROTEIN"/>
    <property type="match status" value="1"/>
</dbReference>
<dbReference type="SMART" id="SM00275">
    <property type="entry name" value="G_alpha"/>
    <property type="match status" value="1"/>
</dbReference>
<dbReference type="OrthoDB" id="5817230at2759"/>
<dbReference type="FunFam" id="1.10.400.10:FF:000013">
    <property type="entry name" value="Extra-large guanine nucleotide-binding protein 2"/>
    <property type="match status" value="1"/>
</dbReference>
<protein>
    <submittedName>
        <fullName evidence="7">Extra-large guanine nucleotide-binding protein 1</fullName>
    </submittedName>
</protein>
<evidence type="ECO:0000313" key="8">
    <source>
        <dbReference type="Proteomes" id="UP000036987"/>
    </source>
</evidence>
<dbReference type="EMBL" id="LFYR01001125">
    <property type="protein sequence ID" value="KMZ64591.1"/>
    <property type="molecule type" value="Genomic_DNA"/>
</dbReference>
<feature type="region of interest" description="Disordered" evidence="6">
    <location>
        <begin position="94"/>
        <end position="129"/>
    </location>
</feature>
<dbReference type="GO" id="GO:0005834">
    <property type="term" value="C:heterotrimeric G-protein complex"/>
    <property type="evidence" value="ECO:0000318"/>
    <property type="project" value="GO_Central"/>
</dbReference>
<evidence type="ECO:0000256" key="6">
    <source>
        <dbReference type="SAM" id="MobiDB-lite"/>
    </source>
</evidence>
<dbReference type="GO" id="GO:0001664">
    <property type="term" value="F:G protein-coupled receptor binding"/>
    <property type="evidence" value="ECO:0000318"/>
    <property type="project" value="GO_Central"/>
</dbReference>
<feature type="binding site" evidence="4">
    <location>
        <begin position="768"/>
        <end position="771"/>
    </location>
    <ligand>
        <name>GTP</name>
        <dbReference type="ChEBI" id="CHEBI:37565"/>
    </ligand>
</feature>
<dbReference type="PANTHER" id="PTHR36486">
    <property type="entry name" value="OS01G0977800 PROTEIN"/>
    <property type="match status" value="1"/>
</dbReference>
<feature type="binding site" evidence="5">
    <location>
        <position position="494"/>
    </location>
    <ligand>
        <name>Mg(2+)</name>
        <dbReference type="ChEBI" id="CHEBI:18420"/>
    </ligand>
</feature>
<evidence type="ECO:0000256" key="4">
    <source>
        <dbReference type="PIRSR" id="PIRSR601019-1"/>
    </source>
</evidence>
<dbReference type="InterPro" id="IPR053057">
    <property type="entry name" value="XLG_GTP-binding"/>
</dbReference>
<keyword evidence="5" id="KW-0479">Metal-binding</keyword>
<dbReference type="Gene3D" id="3.40.50.300">
    <property type="entry name" value="P-loop containing nucleotide triphosphate hydrolases"/>
    <property type="match status" value="1"/>
</dbReference>
<feature type="binding site" evidence="5">
    <location>
        <position position="659"/>
    </location>
    <ligand>
        <name>Mg(2+)</name>
        <dbReference type="ChEBI" id="CHEBI:18420"/>
    </ligand>
</feature>
<dbReference type="InterPro" id="IPR011025">
    <property type="entry name" value="GproteinA_insert"/>
</dbReference>
<dbReference type="OMA" id="HMDFLLI"/>
<accession>A0A0K9P6E6</accession>
<evidence type="ECO:0000313" key="7">
    <source>
        <dbReference type="EMBL" id="KMZ64591.1"/>
    </source>
</evidence>
<keyword evidence="8" id="KW-1185">Reference proteome</keyword>
<evidence type="ECO:0000256" key="3">
    <source>
        <dbReference type="ARBA" id="ARBA00023224"/>
    </source>
</evidence>
<name>A0A0K9P6E6_ZOSMR</name>
<feature type="compositionally biased region" description="Basic and acidic residues" evidence="6">
    <location>
        <begin position="100"/>
        <end position="111"/>
    </location>
</feature>
<feature type="region of interest" description="Disordered" evidence="6">
    <location>
        <begin position="183"/>
        <end position="209"/>
    </location>
</feature>
<dbReference type="InterPro" id="IPR027417">
    <property type="entry name" value="P-loop_NTPase"/>
</dbReference>
<keyword evidence="1 4" id="KW-0547">Nucleotide-binding</keyword>
<comment type="caution">
    <text evidence="7">The sequence shown here is derived from an EMBL/GenBank/DDBJ whole genome shotgun (WGS) entry which is preliminary data.</text>
</comment>
<dbReference type="PRINTS" id="PR00318">
    <property type="entry name" value="GPROTEINA"/>
</dbReference>
<dbReference type="PROSITE" id="PS51882">
    <property type="entry name" value="G_ALPHA"/>
    <property type="match status" value="1"/>
</dbReference>
<keyword evidence="2 4" id="KW-0342">GTP-binding</keyword>
<dbReference type="Proteomes" id="UP000036987">
    <property type="component" value="Unassembled WGS sequence"/>
</dbReference>
<evidence type="ECO:0000256" key="5">
    <source>
        <dbReference type="PIRSR" id="PIRSR601019-2"/>
    </source>
</evidence>
<dbReference type="GO" id="GO:0007188">
    <property type="term" value="P:adenylate cyclase-modulating G protein-coupled receptor signaling pathway"/>
    <property type="evidence" value="ECO:0000318"/>
    <property type="project" value="GO_Central"/>
</dbReference>
<dbReference type="AlphaFoldDB" id="A0A0K9P6E6"/>
<dbReference type="SUPFAM" id="SSF52540">
    <property type="entry name" value="P-loop containing nucleoside triphosphate hydrolases"/>
    <property type="match status" value="1"/>
</dbReference>
<keyword evidence="3" id="KW-0807">Transducer</keyword>
<dbReference type="Pfam" id="PF00503">
    <property type="entry name" value="G-alpha"/>
    <property type="match status" value="1"/>
</dbReference>
<keyword evidence="5" id="KW-0460">Magnesium</keyword>
<gene>
    <name evidence="7" type="ORF">ZOSMA_35G00470</name>
</gene>